<dbReference type="InterPro" id="IPR037138">
    <property type="entry name" value="His_deacetylse_dom_sf"/>
</dbReference>
<dbReference type="Proteomes" id="UP000186030">
    <property type="component" value="Unassembled WGS sequence"/>
</dbReference>
<proteinExistence type="inferred from homology"/>
<comment type="pathway">
    <text evidence="1">Ketone degradation; acetoin degradation.</text>
</comment>
<dbReference type="EMBL" id="MQMG01000011">
    <property type="protein sequence ID" value="OKO95050.1"/>
    <property type="molecule type" value="Genomic_DNA"/>
</dbReference>
<dbReference type="AlphaFoldDB" id="A0A1Q5T4B3"/>
<evidence type="ECO:0000256" key="1">
    <source>
        <dbReference type="ARBA" id="ARBA00005101"/>
    </source>
</evidence>
<accession>A0A1Q5T4B3</accession>
<dbReference type="InterPro" id="IPR000286">
    <property type="entry name" value="HDACs"/>
</dbReference>
<keyword evidence="4" id="KW-0006">Acetoin catabolism</keyword>
<dbReference type="PRINTS" id="PR01272">
    <property type="entry name" value="ACUCPROTEIN"/>
</dbReference>
<dbReference type="CDD" id="cd09994">
    <property type="entry name" value="HDAC_AcuC_like"/>
    <property type="match status" value="1"/>
</dbReference>
<evidence type="ECO:0000313" key="7">
    <source>
        <dbReference type="Proteomes" id="UP000186030"/>
    </source>
</evidence>
<dbReference type="GO" id="GO:0004407">
    <property type="term" value="F:histone deacetylase activity"/>
    <property type="evidence" value="ECO:0007669"/>
    <property type="project" value="TreeGrafter"/>
</dbReference>
<comment type="caution">
    <text evidence="6">The sequence shown here is derived from an EMBL/GenBank/DDBJ whole genome shotgun (WGS) entry which is preliminary data.</text>
</comment>
<dbReference type="Pfam" id="PF00850">
    <property type="entry name" value="Hist_deacetyl"/>
    <property type="match status" value="1"/>
</dbReference>
<organism evidence="6 7">
    <name type="scientific">Geobacillus proteiniphilus</name>
    <dbReference type="NCBI Taxonomy" id="860353"/>
    <lineage>
        <taxon>Bacteria</taxon>
        <taxon>Bacillati</taxon>
        <taxon>Bacillota</taxon>
        <taxon>Bacilli</taxon>
        <taxon>Bacillales</taxon>
        <taxon>Anoxybacillaceae</taxon>
        <taxon>Geobacillus</taxon>
    </lineage>
</organism>
<feature type="domain" description="Histone deacetylase" evidence="5">
    <location>
        <begin position="22"/>
        <end position="317"/>
    </location>
</feature>
<protein>
    <recommendedName>
        <fullName evidence="3">Acetoin utilization protein AcuC</fullName>
    </recommendedName>
</protein>
<dbReference type="RefSeq" id="WP_011232283.1">
    <property type="nucleotide sequence ID" value="NZ_MQMG01000011.1"/>
</dbReference>
<evidence type="ECO:0000256" key="4">
    <source>
        <dbReference type="ARBA" id="ARBA00022627"/>
    </source>
</evidence>
<comment type="similarity">
    <text evidence="2">Belongs to the histone deacetylase family.</text>
</comment>
<evidence type="ECO:0000256" key="3">
    <source>
        <dbReference type="ARBA" id="ARBA00020218"/>
    </source>
</evidence>
<dbReference type="SUPFAM" id="SSF52768">
    <property type="entry name" value="Arginase/deacetylase"/>
    <property type="match status" value="1"/>
</dbReference>
<dbReference type="Gene3D" id="3.40.800.20">
    <property type="entry name" value="Histone deacetylase domain"/>
    <property type="match status" value="1"/>
</dbReference>
<dbReference type="PANTHER" id="PTHR10625">
    <property type="entry name" value="HISTONE DEACETYLASE HDAC1-RELATED"/>
    <property type="match status" value="1"/>
</dbReference>
<dbReference type="GO" id="GO:0040029">
    <property type="term" value="P:epigenetic regulation of gene expression"/>
    <property type="evidence" value="ECO:0007669"/>
    <property type="project" value="TreeGrafter"/>
</dbReference>
<reference evidence="6 7" key="1">
    <citation type="submission" date="2016-11" db="EMBL/GenBank/DDBJ databases">
        <authorList>
            <person name="Kadnikov V."/>
            <person name="Nazina T."/>
        </authorList>
    </citation>
    <scope>NUCLEOTIDE SEQUENCE [LARGE SCALE GENOMIC DNA]</scope>
    <source>
        <strain evidence="6 7">1017</strain>
    </source>
</reference>
<sequence>MSRNCAFVYSEQFLQYKFHDDHPFNQLRVKMTYDLLCTLGALEDRQIVAPRMATDDELALIHDRSYIEAVKAAGRGELSEAAAQNYGLGTEDTPIFPNMHEASALLVGSTLTAVDAVLSGAAEHALNLGGGLHHGFRGKASGFCVYNDSAVAIQYIREKYGLRVLYVDTDAHHGDGVQWAFYDDPNVCTFSIHETGRYLFPGTGNVNERGLGAGYGYSFNIPVDAFTEDESWIAAYTTALREIADFFRPDVIVTQNGVDAHYYDPLTHLSVTMKTYRAIPKLAHEIAHEYCGGRWIAVGGGGYDIWRVVPRAWALLWLEMTGQADVSGPLPDEWRERWQPLSPVALPLEWDDPDDLYPPIPRKAEISEKNAQTVEKALYFIRSQRRAGT</sequence>
<dbReference type="GO" id="GO:0045150">
    <property type="term" value="P:acetoin catabolic process"/>
    <property type="evidence" value="ECO:0007669"/>
    <property type="project" value="UniProtKB-UniPathway"/>
</dbReference>
<evidence type="ECO:0000256" key="2">
    <source>
        <dbReference type="ARBA" id="ARBA00005947"/>
    </source>
</evidence>
<dbReference type="InterPro" id="IPR023801">
    <property type="entry name" value="His_deacetylse_dom"/>
</dbReference>
<evidence type="ECO:0000313" key="6">
    <source>
        <dbReference type="EMBL" id="OKO95050.1"/>
    </source>
</evidence>
<dbReference type="PRINTS" id="PR01270">
    <property type="entry name" value="HDASUPER"/>
</dbReference>
<dbReference type="InterPro" id="IPR023696">
    <property type="entry name" value="Ureohydrolase_dom_sf"/>
</dbReference>
<name>A0A1Q5T4B3_9BACL</name>
<reference evidence="7" key="2">
    <citation type="submission" date="2017-01" db="EMBL/GenBank/DDBJ databases">
        <title>Genome sequencing and annotation of Geobacillus sp. 1017, a Hydrocarbon-Oxidizing Thermophilic Bacterium Isolated from a Heavy Oil Reservoir (China).</title>
        <authorList>
            <person name="Kadnikov V.V."/>
            <person name="Mardanov A.V."/>
            <person name="Poltaraus A.B."/>
            <person name="Sokolova D.S."/>
            <person name="Semenova E.M."/>
            <person name="Ravin N.V."/>
            <person name="Tourova T.P."/>
            <person name="Nazina T.N."/>
        </authorList>
    </citation>
    <scope>NUCLEOTIDE SEQUENCE [LARGE SCALE GENOMIC DNA]</scope>
    <source>
        <strain evidence="7">1017</strain>
    </source>
</reference>
<dbReference type="InterPro" id="IPR003085">
    <property type="entry name" value="AcuC"/>
</dbReference>
<dbReference type="PANTHER" id="PTHR10625:SF10">
    <property type="entry name" value="HISTONE DEACETYLASE HDAC1"/>
    <property type="match status" value="1"/>
</dbReference>
<evidence type="ECO:0000259" key="5">
    <source>
        <dbReference type="Pfam" id="PF00850"/>
    </source>
</evidence>
<gene>
    <name evidence="6" type="ORF">BRO54_1255</name>
</gene>
<dbReference type="UniPathway" id="UPA00040"/>